<dbReference type="CDD" id="cd00761">
    <property type="entry name" value="Glyco_tranf_GTA_type"/>
    <property type="match status" value="1"/>
</dbReference>
<organism evidence="3 4">
    <name type="scientific">Hungatella hathewayi</name>
    <dbReference type="NCBI Taxonomy" id="154046"/>
    <lineage>
        <taxon>Bacteria</taxon>
        <taxon>Bacillati</taxon>
        <taxon>Bacillota</taxon>
        <taxon>Clostridia</taxon>
        <taxon>Lachnospirales</taxon>
        <taxon>Lachnospiraceae</taxon>
        <taxon>Hungatella</taxon>
    </lineage>
</organism>
<evidence type="ECO:0000259" key="2">
    <source>
        <dbReference type="Pfam" id="PF00535"/>
    </source>
</evidence>
<feature type="domain" description="Glycosyltransferase 2-like" evidence="2">
    <location>
        <begin position="522"/>
        <end position="640"/>
    </location>
</feature>
<gene>
    <name evidence="3" type="ORF">DXC39_32860</name>
</gene>
<dbReference type="InterPro" id="IPR001296">
    <property type="entry name" value="Glyco_trans_1"/>
</dbReference>
<dbReference type="SUPFAM" id="SSF53756">
    <property type="entry name" value="UDP-Glycosyltransferase/glycogen phosphorylase"/>
    <property type="match status" value="1"/>
</dbReference>
<dbReference type="Proteomes" id="UP000261257">
    <property type="component" value="Unassembled WGS sequence"/>
</dbReference>
<evidence type="ECO:0000259" key="1">
    <source>
        <dbReference type="Pfam" id="PF00534"/>
    </source>
</evidence>
<reference evidence="3 4" key="1">
    <citation type="submission" date="2018-08" db="EMBL/GenBank/DDBJ databases">
        <title>A genome reference for cultivated species of the human gut microbiota.</title>
        <authorList>
            <person name="Zou Y."/>
            <person name="Xue W."/>
            <person name="Luo G."/>
        </authorList>
    </citation>
    <scope>NUCLEOTIDE SEQUENCE [LARGE SCALE GENOMIC DNA]</scope>
    <source>
        <strain evidence="3 4">TF05-11AC</strain>
    </source>
</reference>
<sequence length="856" mass="100012">MIKYLKYDKKEDIKIVKSKTDLNIQNKSNTEFIININRTYLNIERKCLIIQFIAKNISGESCKLYLYNRKKEIKQVICPDETMYMKESPRIYSFAISIPAHSACKIQDILVKENDFLDDQINEYFQSDTLIIAPGYPSFANKYFWAFVHSRAREYKKEGMDFDIAAVQHIANTTIYNFESIKVCKTDFLTLRNLLQLKHYKRIIVHFFMDEIGQILLATDLTNTRVYIYGHSGDLLYRDINILSTPYFSTPKPLSLDQESYSQWKDRMIQKFIKKPNVKFIFGTNWAKQRSQSENHLLYYNSDIIPCPVDEKIFNYKHKTSELRKNIVIIRKFDNINTYAIDIDVKIILELSKRAFFSDLNFTIYGDGDSHERLLSPIKHFKNVKIFKRFLSHEEMAKVHEQNGIALFATRYETQGIAAAEAAMSGLVVITNNVAAVPEVFDDNLGILCPKENYKAMADKVEYLYNHPEEFSTLSQKIHDCVVRTCGYKQTILKELNMFDQDDKVSIKNHVYKEQEENIILSIIVPAYNVERWLINSIHSVIDIEHSNKIEVLIINDGSKDKTESIGKSLQELTTVNGKSIVKLINKENGGHGSTINKGIELAKGKYIKMMDGDDYYDGECLDKLLLYLENEDSDIVLTDYVEDWAPSCRLVPVLNYEHLQPGEQYNIEDLCFEGYGFNRFGPILHTSTFKTQMLRDANFKISEHCFYVDMELNTFAFMASKTVTYYPLQLYIYFLGREGQSVSPESFKKNYKQHEHVTLKLVKAVEENKNISKLKKKCLFRNIILPMVETQYFICTEYLDDNKPFLYFDECLKSYRDIYNDPFIANERVSYHRRTKGKTITSKKYRRALSKFKIS</sequence>
<accession>A0A3E4TLR4</accession>
<dbReference type="InterPro" id="IPR001173">
    <property type="entry name" value="Glyco_trans_2-like"/>
</dbReference>
<dbReference type="InterPro" id="IPR029044">
    <property type="entry name" value="Nucleotide-diphossugar_trans"/>
</dbReference>
<dbReference type="GO" id="GO:0016758">
    <property type="term" value="F:hexosyltransferase activity"/>
    <property type="evidence" value="ECO:0007669"/>
    <property type="project" value="UniProtKB-ARBA"/>
</dbReference>
<evidence type="ECO:0000313" key="3">
    <source>
        <dbReference type="EMBL" id="RGL92041.1"/>
    </source>
</evidence>
<dbReference type="PANTHER" id="PTHR22916">
    <property type="entry name" value="GLYCOSYLTRANSFERASE"/>
    <property type="match status" value="1"/>
</dbReference>
<dbReference type="Pfam" id="PF00534">
    <property type="entry name" value="Glycos_transf_1"/>
    <property type="match status" value="1"/>
</dbReference>
<proteinExistence type="predicted"/>
<dbReference type="RefSeq" id="WP_117634936.1">
    <property type="nucleotide sequence ID" value="NZ_QRQF01000080.1"/>
</dbReference>
<dbReference type="PANTHER" id="PTHR22916:SF3">
    <property type="entry name" value="UDP-GLCNAC:BETAGAL BETA-1,3-N-ACETYLGLUCOSAMINYLTRANSFERASE-LIKE PROTEIN 1"/>
    <property type="match status" value="1"/>
</dbReference>
<dbReference type="EMBL" id="QSSQ01000075">
    <property type="protein sequence ID" value="RGL92041.1"/>
    <property type="molecule type" value="Genomic_DNA"/>
</dbReference>
<keyword evidence="3" id="KW-0808">Transferase</keyword>
<dbReference type="CDD" id="cd03801">
    <property type="entry name" value="GT4_PimA-like"/>
    <property type="match status" value="1"/>
</dbReference>
<evidence type="ECO:0000313" key="4">
    <source>
        <dbReference type="Proteomes" id="UP000261257"/>
    </source>
</evidence>
<dbReference type="Pfam" id="PF00535">
    <property type="entry name" value="Glycos_transf_2"/>
    <property type="match status" value="1"/>
</dbReference>
<dbReference type="AlphaFoldDB" id="A0A3E4TLR4"/>
<feature type="domain" description="Glycosyl transferase family 1" evidence="1">
    <location>
        <begin position="354"/>
        <end position="470"/>
    </location>
</feature>
<dbReference type="Gene3D" id="3.40.50.2000">
    <property type="entry name" value="Glycogen Phosphorylase B"/>
    <property type="match status" value="1"/>
</dbReference>
<dbReference type="SUPFAM" id="SSF53448">
    <property type="entry name" value="Nucleotide-diphospho-sugar transferases"/>
    <property type="match status" value="1"/>
</dbReference>
<name>A0A3E4TLR4_9FIRM</name>
<protein>
    <submittedName>
        <fullName evidence="3">Glycosyltransferase</fullName>
    </submittedName>
</protein>
<comment type="caution">
    <text evidence="3">The sequence shown here is derived from an EMBL/GenBank/DDBJ whole genome shotgun (WGS) entry which is preliminary data.</text>
</comment>
<dbReference type="Gene3D" id="3.90.550.10">
    <property type="entry name" value="Spore Coat Polysaccharide Biosynthesis Protein SpsA, Chain A"/>
    <property type="match status" value="1"/>
</dbReference>